<sequence>MCALCVSSHDCSHIHKAGGKIFIFDQLAWTLPRAVAPSYSLVHESAHRYRIGVYWQGPRDPTQPHQTLCAIQELEAGAGQMQQGQHQLQKVTPDLALLLKRVWC</sequence>
<dbReference type="EMBL" id="CYRY02027068">
    <property type="protein sequence ID" value="VCW98968.1"/>
    <property type="molecule type" value="Genomic_DNA"/>
</dbReference>
<accession>A0A9X9Q324</accession>
<evidence type="ECO:0000313" key="2">
    <source>
        <dbReference type="Proteomes" id="UP000269945"/>
    </source>
</evidence>
<dbReference type="AlphaFoldDB" id="A0A9X9Q324"/>
<protein>
    <submittedName>
        <fullName evidence="1">Uncharacterized protein</fullName>
    </submittedName>
</protein>
<name>A0A9X9Q324_GULGU</name>
<keyword evidence="2" id="KW-1185">Reference proteome</keyword>
<gene>
    <name evidence="1" type="ORF">BN2614_LOCUS1</name>
</gene>
<proteinExistence type="predicted"/>
<dbReference type="Proteomes" id="UP000269945">
    <property type="component" value="Unassembled WGS sequence"/>
</dbReference>
<dbReference type="Gene3D" id="3.100.10.10">
    <property type="match status" value="1"/>
</dbReference>
<comment type="caution">
    <text evidence="1">The sequence shown here is derived from an EMBL/GenBank/DDBJ whole genome shotgun (WGS) entry which is preliminary data.</text>
</comment>
<organism evidence="1 2">
    <name type="scientific">Gulo gulo</name>
    <name type="common">Wolverine</name>
    <name type="synonym">Gluton</name>
    <dbReference type="NCBI Taxonomy" id="48420"/>
    <lineage>
        <taxon>Eukaryota</taxon>
        <taxon>Metazoa</taxon>
        <taxon>Chordata</taxon>
        <taxon>Craniata</taxon>
        <taxon>Vertebrata</taxon>
        <taxon>Euteleostomi</taxon>
        <taxon>Mammalia</taxon>
        <taxon>Eutheria</taxon>
        <taxon>Laurasiatheria</taxon>
        <taxon>Carnivora</taxon>
        <taxon>Caniformia</taxon>
        <taxon>Musteloidea</taxon>
        <taxon>Mustelidae</taxon>
        <taxon>Guloninae</taxon>
        <taxon>Gulo</taxon>
    </lineage>
</organism>
<evidence type="ECO:0000313" key="1">
    <source>
        <dbReference type="EMBL" id="VCW98968.1"/>
    </source>
</evidence>
<reference evidence="1 2" key="1">
    <citation type="submission" date="2018-10" db="EMBL/GenBank/DDBJ databases">
        <authorList>
            <person name="Ekblom R."/>
            <person name="Jareborg N."/>
        </authorList>
    </citation>
    <scope>NUCLEOTIDE SEQUENCE [LARGE SCALE GENOMIC DNA]</scope>
    <source>
        <tissue evidence="1">Muscle</tissue>
    </source>
</reference>